<feature type="non-terminal residue" evidence="3">
    <location>
        <position position="1"/>
    </location>
</feature>
<keyword evidence="4" id="KW-1185">Reference proteome</keyword>
<dbReference type="AlphaFoldDB" id="A0A8J4WW29"/>
<reference evidence="3" key="1">
    <citation type="submission" date="2020-07" db="EMBL/GenBank/DDBJ databases">
        <title>Clarias magur genome sequencing, assembly and annotation.</title>
        <authorList>
            <person name="Kushwaha B."/>
            <person name="Kumar R."/>
            <person name="Das P."/>
            <person name="Joshi C.G."/>
            <person name="Kumar D."/>
            <person name="Nagpure N.S."/>
            <person name="Pandey M."/>
            <person name="Agarwal S."/>
            <person name="Srivastava S."/>
            <person name="Singh M."/>
            <person name="Sahoo L."/>
            <person name="Jayasankar P."/>
            <person name="Meher P.K."/>
            <person name="Koringa P.G."/>
            <person name="Iquebal M.A."/>
            <person name="Das S.P."/>
            <person name="Bit A."/>
            <person name="Patnaik S."/>
            <person name="Patel N."/>
            <person name="Shah T.M."/>
            <person name="Hinsu A."/>
            <person name="Jena J.K."/>
        </authorList>
    </citation>
    <scope>NUCLEOTIDE SEQUENCE</scope>
    <source>
        <strain evidence="3">CIFAMagur01</strain>
        <tissue evidence="3">Testis</tissue>
    </source>
</reference>
<keyword evidence="2" id="KW-0472">Membrane</keyword>
<dbReference type="Proteomes" id="UP000727407">
    <property type="component" value="Unassembled WGS sequence"/>
</dbReference>
<comment type="caution">
    <text evidence="3">The sequence shown here is derived from an EMBL/GenBank/DDBJ whole genome shotgun (WGS) entry which is preliminary data.</text>
</comment>
<feature type="transmembrane region" description="Helical" evidence="2">
    <location>
        <begin position="28"/>
        <end position="51"/>
    </location>
</feature>
<organism evidence="3 4">
    <name type="scientific">Clarias magur</name>
    <name type="common">Asian catfish</name>
    <name type="synonym">Macropteronotus magur</name>
    <dbReference type="NCBI Taxonomy" id="1594786"/>
    <lineage>
        <taxon>Eukaryota</taxon>
        <taxon>Metazoa</taxon>
        <taxon>Chordata</taxon>
        <taxon>Craniata</taxon>
        <taxon>Vertebrata</taxon>
        <taxon>Euteleostomi</taxon>
        <taxon>Actinopterygii</taxon>
        <taxon>Neopterygii</taxon>
        <taxon>Teleostei</taxon>
        <taxon>Ostariophysi</taxon>
        <taxon>Siluriformes</taxon>
        <taxon>Clariidae</taxon>
        <taxon>Clarias</taxon>
    </lineage>
</organism>
<proteinExistence type="predicted"/>
<feature type="non-terminal residue" evidence="3">
    <location>
        <position position="97"/>
    </location>
</feature>
<evidence type="ECO:0000256" key="2">
    <source>
        <dbReference type="SAM" id="Phobius"/>
    </source>
</evidence>
<gene>
    <name evidence="3" type="ORF">DAT39_016917</name>
</gene>
<dbReference type="EMBL" id="QNUK01000439">
    <property type="protein sequence ID" value="KAF5893372.1"/>
    <property type="molecule type" value="Genomic_DNA"/>
</dbReference>
<evidence type="ECO:0000313" key="3">
    <source>
        <dbReference type="EMBL" id="KAF5893372.1"/>
    </source>
</evidence>
<protein>
    <submittedName>
        <fullName evidence="3">Uncharacterized protein</fullName>
    </submittedName>
</protein>
<sequence>VDAGHQRTRAPVCLAPIEPELPPPPTHFFLLFTFARILTASSLGSVIAVWAGRRCEVTGSSGGSSQLRGTCQRLDKAKARRSTPRPEKQPRHFNSAT</sequence>
<evidence type="ECO:0000313" key="4">
    <source>
        <dbReference type="Proteomes" id="UP000727407"/>
    </source>
</evidence>
<keyword evidence="2" id="KW-0812">Transmembrane</keyword>
<accession>A0A8J4WW29</accession>
<feature type="region of interest" description="Disordered" evidence="1">
    <location>
        <begin position="57"/>
        <end position="97"/>
    </location>
</feature>
<name>A0A8J4WW29_CLAMG</name>
<keyword evidence="2" id="KW-1133">Transmembrane helix</keyword>
<evidence type="ECO:0000256" key="1">
    <source>
        <dbReference type="SAM" id="MobiDB-lite"/>
    </source>
</evidence>